<dbReference type="EMBL" id="BAABUJ010000058">
    <property type="protein sequence ID" value="GAA5806189.1"/>
    <property type="molecule type" value="Genomic_DNA"/>
</dbReference>
<dbReference type="InterPro" id="IPR030230">
    <property type="entry name" value="Gpn1/Npa3/XAB1"/>
</dbReference>
<accession>A0ABP9YGV5</accession>
<dbReference type="Pfam" id="PF03029">
    <property type="entry name" value="ATP_bind_1"/>
    <property type="match status" value="1"/>
</dbReference>
<gene>
    <name evidence="7" type="ORF">HPULCUR_011719</name>
</gene>
<comment type="subcellular location">
    <subcellularLocation>
        <location evidence="5">Cytoplasm</location>
    </subcellularLocation>
    <subcellularLocation>
        <location evidence="5">Nucleus</location>
    </subcellularLocation>
</comment>
<comment type="subunit">
    <text evidence="5">Binds to RNA polymerase II.</text>
</comment>
<evidence type="ECO:0000256" key="3">
    <source>
        <dbReference type="ARBA" id="ARBA00022801"/>
    </source>
</evidence>
<feature type="compositionally biased region" description="Acidic residues" evidence="6">
    <location>
        <begin position="313"/>
        <end position="340"/>
    </location>
</feature>
<evidence type="ECO:0000313" key="8">
    <source>
        <dbReference type="Proteomes" id="UP001476247"/>
    </source>
</evidence>
<keyword evidence="4 5" id="KW-0342">GTP-binding</keyword>
<evidence type="ECO:0000256" key="2">
    <source>
        <dbReference type="ARBA" id="ARBA00022741"/>
    </source>
</evidence>
<dbReference type="Gene3D" id="3.40.50.300">
    <property type="entry name" value="P-loop containing nucleotide triphosphate hydrolases"/>
    <property type="match status" value="1"/>
</dbReference>
<keyword evidence="3 5" id="KW-0378">Hydrolase</keyword>
<dbReference type="InterPro" id="IPR027417">
    <property type="entry name" value="P-loop_NTPase"/>
</dbReference>
<evidence type="ECO:0000256" key="6">
    <source>
        <dbReference type="SAM" id="MobiDB-lite"/>
    </source>
</evidence>
<comment type="caution">
    <text evidence="7">The sequence shown here is derived from an EMBL/GenBank/DDBJ whole genome shotgun (WGS) entry which is preliminary data.</text>
</comment>
<reference evidence="7 8" key="1">
    <citation type="submission" date="2024-04" db="EMBL/GenBank/DDBJ databases">
        <title>genome sequences of Mucor flavus KT1a and Helicostylum pulchrum KT1b strains isolation_sourced from the surface of a dry-aged beef.</title>
        <authorList>
            <person name="Toyotome T."/>
            <person name="Hosono M."/>
            <person name="Torimaru M."/>
            <person name="Fukuda K."/>
            <person name="Mikami N."/>
        </authorList>
    </citation>
    <scope>NUCLEOTIDE SEQUENCE [LARGE SCALE GENOMIC DNA]</scope>
    <source>
        <strain evidence="7 8">KT1b</strain>
    </source>
</reference>
<keyword evidence="5" id="KW-0963">Cytoplasm</keyword>
<evidence type="ECO:0000256" key="1">
    <source>
        <dbReference type="ARBA" id="ARBA00005290"/>
    </source>
</evidence>
<dbReference type="Proteomes" id="UP001476247">
    <property type="component" value="Unassembled WGS sequence"/>
</dbReference>
<name>A0ABP9YGV5_9FUNG</name>
<dbReference type="PANTHER" id="PTHR21231:SF8">
    <property type="entry name" value="GPN-LOOP GTPASE 1"/>
    <property type="match status" value="1"/>
</dbReference>
<evidence type="ECO:0000313" key="7">
    <source>
        <dbReference type="EMBL" id="GAA5806189.1"/>
    </source>
</evidence>
<dbReference type="InterPro" id="IPR004130">
    <property type="entry name" value="Gpn"/>
</dbReference>
<feature type="region of interest" description="Disordered" evidence="6">
    <location>
        <begin position="302"/>
        <end position="373"/>
    </location>
</feature>
<dbReference type="PANTHER" id="PTHR21231">
    <property type="entry name" value="XPA-BINDING PROTEIN 1-RELATED"/>
    <property type="match status" value="1"/>
</dbReference>
<dbReference type="SUPFAM" id="SSF52540">
    <property type="entry name" value="P-loop containing nucleoside triphosphate hydrolases"/>
    <property type="match status" value="1"/>
</dbReference>
<keyword evidence="8" id="KW-1185">Reference proteome</keyword>
<comment type="function">
    <text evidence="5">Small GTPase required for proper nuclear import of RNA polymerase II (RNAPII). May act at an RNAP assembly step prior to nuclear import.</text>
</comment>
<dbReference type="EC" id="3.6.5.-" evidence="5"/>
<evidence type="ECO:0000256" key="5">
    <source>
        <dbReference type="RuleBase" id="RU365059"/>
    </source>
</evidence>
<sequence length="373" mass="42163">MSAAPNTESSGKKQPPVILCIGMAGSGKTTFMQRINAHLHEKKTPPYVLNLDPAVTSLPFTANIDIRDTVNYKEVMKQYNLGPNGGILTSLNLFTTKFDQVLNLVAKRSEDVSHVLVDTPGQIEIFTWSASGAIITDTLAATYPTMIAYIIDTPRTTSPATFMSNMLYACSILYKTKLPFILVFNKTDVVSHDFAVEWMTDFEKFQMALSQDTTYMSSLMSSMSLVLDEFYNHLKVVGVSAVTGAGIDEFFQAVDEAAEEYEVEYKPEIERMIRQKMAKEEKNREKQLSKLMKDMKVTKGSEVPLKGRNLEDEKWEDDDEEELEEVDDEEDFDDDYDSDENPLPSASKYPPSKAQTEEDEKFKTWLSHTKDSM</sequence>
<organism evidence="7 8">
    <name type="scientific">Helicostylum pulchrum</name>
    <dbReference type="NCBI Taxonomy" id="562976"/>
    <lineage>
        <taxon>Eukaryota</taxon>
        <taxon>Fungi</taxon>
        <taxon>Fungi incertae sedis</taxon>
        <taxon>Mucoromycota</taxon>
        <taxon>Mucoromycotina</taxon>
        <taxon>Mucoromycetes</taxon>
        <taxon>Mucorales</taxon>
        <taxon>Mucorineae</taxon>
        <taxon>Mucoraceae</taxon>
        <taxon>Helicostylum</taxon>
    </lineage>
</organism>
<dbReference type="CDD" id="cd17870">
    <property type="entry name" value="GPN1"/>
    <property type="match status" value="1"/>
</dbReference>
<keyword evidence="2 5" id="KW-0547">Nucleotide-binding</keyword>
<proteinExistence type="inferred from homology"/>
<protein>
    <recommendedName>
        <fullName evidence="5">GPN-loop GTPase</fullName>
        <ecNumber evidence="5">3.6.5.-</ecNumber>
    </recommendedName>
</protein>
<evidence type="ECO:0000256" key="4">
    <source>
        <dbReference type="ARBA" id="ARBA00023134"/>
    </source>
</evidence>
<feature type="compositionally biased region" description="Basic and acidic residues" evidence="6">
    <location>
        <begin position="360"/>
        <end position="373"/>
    </location>
</feature>
<comment type="similarity">
    <text evidence="1 5">Belongs to the GPN-loop GTPase family.</text>
</comment>